<accession>A0A1M6PHM3</accession>
<dbReference type="NCBIfam" id="NF008453">
    <property type="entry name" value="PRK11308.1"/>
    <property type="match status" value="1"/>
</dbReference>
<reference evidence="6 7" key="1">
    <citation type="submission" date="2016-11" db="EMBL/GenBank/DDBJ databases">
        <authorList>
            <person name="Jaros S."/>
            <person name="Januszkiewicz K."/>
            <person name="Wedrychowicz H."/>
        </authorList>
    </citation>
    <scope>NUCLEOTIDE SEQUENCE [LARGE SCALE GENOMIC DNA]</scope>
    <source>
        <strain evidence="6 7">DSM 21864</strain>
    </source>
</reference>
<dbReference type="PROSITE" id="PS00211">
    <property type="entry name" value="ABC_TRANSPORTER_1"/>
    <property type="match status" value="1"/>
</dbReference>
<dbReference type="InterPro" id="IPR017871">
    <property type="entry name" value="ABC_transporter-like_CS"/>
</dbReference>
<dbReference type="EMBL" id="FQZO01000016">
    <property type="protein sequence ID" value="SHK07446.1"/>
    <property type="molecule type" value="Genomic_DNA"/>
</dbReference>
<dbReference type="PROSITE" id="PS50893">
    <property type="entry name" value="ABC_TRANSPORTER_2"/>
    <property type="match status" value="1"/>
</dbReference>
<dbReference type="InterPro" id="IPR027417">
    <property type="entry name" value="P-loop_NTPase"/>
</dbReference>
<keyword evidence="2" id="KW-0813">Transport</keyword>
<gene>
    <name evidence="6" type="ORF">SAMN05444401_0525</name>
</gene>
<dbReference type="GO" id="GO:0015833">
    <property type="term" value="P:peptide transport"/>
    <property type="evidence" value="ECO:0007669"/>
    <property type="project" value="InterPro"/>
</dbReference>
<dbReference type="SMART" id="SM00382">
    <property type="entry name" value="AAA"/>
    <property type="match status" value="1"/>
</dbReference>
<organism evidence="6 7">
    <name type="scientific">Clostridium amylolyticum</name>
    <dbReference type="NCBI Taxonomy" id="1121298"/>
    <lineage>
        <taxon>Bacteria</taxon>
        <taxon>Bacillati</taxon>
        <taxon>Bacillota</taxon>
        <taxon>Clostridia</taxon>
        <taxon>Eubacteriales</taxon>
        <taxon>Clostridiaceae</taxon>
        <taxon>Clostridium</taxon>
    </lineage>
</organism>
<dbReference type="AlphaFoldDB" id="A0A1M6PHM3"/>
<dbReference type="InterPro" id="IPR013563">
    <property type="entry name" value="Oligopep_ABC_C"/>
</dbReference>
<dbReference type="GO" id="GO:0016887">
    <property type="term" value="F:ATP hydrolysis activity"/>
    <property type="evidence" value="ECO:0007669"/>
    <property type="project" value="InterPro"/>
</dbReference>
<dbReference type="FunFam" id="3.40.50.300:FF:000016">
    <property type="entry name" value="Oligopeptide ABC transporter ATP-binding component"/>
    <property type="match status" value="1"/>
</dbReference>
<evidence type="ECO:0000313" key="7">
    <source>
        <dbReference type="Proteomes" id="UP000184080"/>
    </source>
</evidence>
<dbReference type="InterPro" id="IPR050319">
    <property type="entry name" value="ABC_transp_ATP-bind"/>
</dbReference>
<protein>
    <submittedName>
        <fullName evidence="6">Peptide/nickel transport system ATP-binding protein/oligopeptide transport system ATP-binding protein</fullName>
    </submittedName>
</protein>
<feature type="domain" description="ABC transporter" evidence="5">
    <location>
        <begin position="16"/>
        <end position="255"/>
    </location>
</feature>
<evidence type="ECO:0000259" key="5">
    <source>
        <dbReference type="PROSITE" id="PS50893"/>
    </source>
</evidence>
<keyword evidence="4 6" id="KW-0067">ATP-binding</keyword>
<keyword evidence="3" id="KW-0547">Nucleotide-binding</keyword>
<evidence type="ECO:0000313" key="6">
    <source>
        <dbReference type="EMBL" id="SHK07446.1"/>
    </source>
</evidence>
<dbReference type="SUPFAM" id="SSF52540">
    <property type="entry name" value="P-loop containing nucleoside triphosphate hydrolases"/>
    <property type="match status" value="1"/>
</dbReference>
<dbReference type="OrthoDB" id="9806285at2"/>
<proteinExistence type="inferred from homology"/>
<keyword evidence="7" id="KW-1185">Reference proteome</keyword>
<evidence type="ECO:0000256" key="1">
    <source>
        <dbReference type="ARBA" id="ARBA00005417"/>
    </source>
</evidence>
<dbReference type="Pfam" id="PF00005">
    <property type="entry name" value="ABC_tran"/>
    <property type="match status" value="1"/>
</dbReference>
<dbReference type="Proteomes" id="UP000184080">
    <property type="component" value="Unassembled WGS sequence"/>
</dbReference>
<dbReference type="RefSeq" id="WP_073012939.1">
    <property type="nucleotide sequence ID" value="NZ_FQZO01000016.1"/>
</dbReference>
<dbReference type="GO" id="GO:0055085">
    <property type="term" value="P:transmembrane transport"/>
    <property type="evidence" value="ECO:0007669"/>
    <property type="project" value="UniProtKB-ARBA"/>
</dbReference>
<dbReference type="InterPro" id="IPR003439">
    <property type="entry name" value="ABC_transporter-like_ATP-bd"/>
</dbReference>
<dbReference type="Gene3D" id="3.40.50.300">
    <property type="entry name" value="P-loop containing nucleotide triphosphate hydrolases"/>
    <property type="match status" value="1"/>
</dbReference>
<dbReference type="CDD" id="cd03257">
    <property type="entry name" value="ABC_NikE_OppD_transporters"/>
    <property type="match status" value="1"/>
</dbReference>
<evidence type="ECO:0000256" key="4">
    <source>
        <dbReference type="ARBA" id="ARBA00022840"/>
    </source>
</evidence>
<dbReference type="Pfam" id="PF08352">
    <property type="entry name" value="oligo_HPY"/>
    <property type="match status" value="1"/>
</dbReference>
<dbReference type="GO" id="GO:0005524">
    <property type="term" value="F:ATP binding"/>
    <property type="evidence" value="ECO:0007669"/>
    <property type="project" value="UniProtKB-KW"/>
</dbReference>
<evidence type="ECO:0000256" key="2">
    <source>
        <dbReference type="ARBA" id="ARBA00022448"/>
    </source>
</evidence>
<sequence length="321" mass="35925">MEALMEIKNLKKYFPVKSEGFFKEKSYLKAVDDVSFNIYKGETLGLVGESGCGKSTTGRMLVNLLEPSSGKILFEGKALSEMKHKNRKELSKKIQIIFQDPYASLNPRMTIGDIIAEPMRVNKIASGEELDKKVNKLLDYVGLASYHKDRYPHEFSGGQRQRVGIARALSVNPKLIVCDEPVSALDVSIQAQVLNLLYDLQKEFNLTYLFIAHGLNVVKHISTRVGVMYLGKIVEIGDVDTIYKNPKHPYTKALLSAIPVPKPGAKKDRIILTGDVPSPINPPTGCRFHTRCSKCMEVCSKKEPELIEIQEGQRVACHLYN</sequence>
<dbReference type="PANTHER" id="PTHR43776">
    <property type="entry name" value="TRANSPORT ATP-BINDING PROTEIN"/>
    <property type="match status" value="1"/>
</dbReference>
<dbReference type="NCBIfam" id="TIGR01727">
    <property type="entry name" value="oligo_HPY"/>
    <property type="match status" value="1"/>
</dbReference>
<comment type="similarity">
    <text evidence="1">Belongs to the ABC transporter superfamily.</text>
</comment>
<name>A0A1M6PHM3_9CLOT</name>
<dbReference type="PANTHER" id="PTHR43776:SF7">
    <property type="entry name" value="D,D-DIPEPTIDE TRANSPORT ATP-BINDING PROTEIN DDPF-RELATED"/>
    <property type="match status" value="1"/>
</dbReference>
<dbReference type="InterPro" id="IPR003593">
    <property type="entry name" value="AAA+_ATPase"/>
</dbReference>
<evidence type="ECO:0000256" key="3">
    <source>
        <dbReference type="ARBA" id="ARBA00022741"/>
    </source>
</evidence>
<dbReference type="STRING" id="1121298.SAMN05444401_0525"/>